<dbReference type="Proteomes" id="UP001620626">
    <property type="component" value="Unassembled WGS sequence"/>
</dbReference>
<dbReference type="EMBL" id="JBICBT010000459">
    <property type="protein sequence ID" value="KAL3112930.1"/>
    <property type="molecule type" value="Genomic_DNA"/>
</dbReference>
<accession>A0ABD2LE03</accession>
<comment type="caution">
    <text evidence="1">The sequence shown here is derived from an EMBL/GenBank/DDBJ whole genome shotgun (WGS) entry which is preliminary data.</text>
</comment>
<organism evidence="1 2">
    <name type="scientific">Heterodera trifolii</name>
    <dbReference type="NCBI Taxonomy" id="157864"/>
    <lineage>
        <taxon>Eukaryota</taxon>
        <taxon>Metazoa</taxon>
        <taxon>Ecdysozoa</taxon>
        <taxon>Nematoda</taxon>
        <taxon>Chromadorea</taxon>
        <taxon>Rhabditida</taxon>
        <taxon>Tylenchina</taxon>
        <taxon>Tylenchomorpha</taxon>
        <taxon>Tylenchoidea</taxon>
        <taxon>Heteroderidae</taxon>
        <taxon>Heteroderinae</taxon>
        <taxon>Heterodera</taxon>
    </lineage>
</organism>
<evidence type="ECO:0000313" key="1">
    <source>
        <dbReference type="EMBL" id="KAL3112930.1"/>
    </source>
</evidence>
<name>A0ABD2LE03_9BILA</name>
<protein>
    <submittedName>
        <fullName evidence="1">Uncharacterized protein</fullName>
    </submittedName>
</protein>
<reference evidence="1 2" key="1">
    <citation type="submission" date="2024-10" db="EMBL/GenBank/DDBJ databases">
        <authorList>
            <person name="Kim D."/>
        </authorList>
    </citation>
    <scope>NUCLEOTIDE SEQUENCE [LARGE SCALE GENOMIC DNA]</scope>
    <source>
        <strain evidence="1">BH-2024</strain>
    </source>
</reference>
<dbReference type="AlphaFoldDB" id="A0ABD2LE03"/>
<gene>
    <name evidence="1" type="ORF">niasHT_012499</name>
</gene>
<keyword evidence="2" id="KW-1185">Reference proteome</keyword>
<evidence type="ECO:0000313" key="2">
    <source>
        <dbReference type="Proteomes" id="UP001620626"/>
    </source>
</evidence>
<sequence length="71" mass="7999">MLPQNSPSDKHILAKTSDYDNKVSILIGLLQFGRIFTEKANSVDEELYILKGFLTSAGLISRKQRESTKEN</sequence>
<proteinExistence type="predicted"/>